<gene>
    <name evidence="1" type="ORF">AVEN_49793_1</name>
</gene>
<evidence type="ECO:0000313" key="1">
    <source>
        <dbReference type="EMBL" id="GBO19386.1"/>
    </source>
</evidence>
<comment type="caution">
    <text evidence="1">The sequence shown here is derived from an EMBL/GenBank/DDBJ whole genome shotgun (WGS) entry which is preliminary data.</text>
</comment>
<organism evidence="1 2">
    <name type="scientific">Araneus ventricosus</name>
    <name type="common">Orbweaver spider</name>
    <name type="synonym">Epeira ventricosa</name>
    <dbReference type="NCBI Taxonomy" id="182803"/>
    <lineage>
        <taxon>Eukaryota</taxon>
        <taxon>Metazoa</taxon>
        <taxon>Ecdysozoa</taxon>
        <taxon>Arthropoda</taxon>
        <taxon>Chelicerata</taxon>
        <taxon>Arachnida</taxon>
        <taxon>Araneae</taxon>
        <taxon>Araneomorphae</taxon>
        <taxon>Entelegynae</taxon>
        <taxon>Araneoidea</taxon>
        <taxon>Araneidae</taxon>
        <taxon>Araneus</taxon>
    </lineage>
</organism>
<dbReference type="EMBL" id="BGPR01042861">
    <property type="protein sequence ID" value="GBO19386.1"/>
    <property type="molecule type" value="Genomic_DNA"/>
</dbReference>
<reference evidence="1 2" key="1">
    <citation type="journal article" date="2019" name="Sci. Rep.">
        <title>Orb-weaving spider Araneus ventricosus genome elucidates the spidroin gene catalogue.</title>
        <authorList>
            <person name="Kono N."/>
            <person name="Nakamura H."/>
            <person name="Ohtoshi R."/>
            <person name="Moran D.A.P."/>
            <person name="Shinohara A."/>
            <person name="Yoshida Y."/>
            <person name="Fujiwara M."/>
            <person name="Mori M."/>
            <person name="Tomita M."/>
            <person name="Arakawa K."/>
        </authorList>
    </citation>
    <scope>NUCLEOTIDE SEQUENCE [LARGE SCALE GENOMIC DNA]</scope>
</reference>
<accession>A0A4Y2V5P5</accession>
<evidence type="ECO:0000313" key="2">
    <source>
        <dbReference type="Proteomes" id="UP000499080"/>
    </source>
</evidence>
<proteinExistence type="predicted"/>
<name>A0A4Y2V5P5_ARAVE</name>
<sequence length="88" mass="9848">MAGWLRYQYKEPIVHVVGLATGSPQNGYVILTSMDDHNEQCSGLIEHCGSWTARLSSHLTSGRFNYVYRMSSHFSRWAASTASTHKGN</sequence>
<protein>
    <submittedName>
        <fullName evidence="1">Uncharacterized protein</fullName>
    </submittedName>
</protein>
<dbReference type="Proteomes" id="UP000499080">
    <property type="component" value="Unassembled WGS sequence"/>
</dbReference>
<dbReference type="AlphaFoldDB" id="A0A4Y2V5P5"/>
<keyword evidence="2" id="KW-1185">Reference proteome</keyword>